<evidence type="ECO:0000256" key="1">
    <source>
        <dbReference type="ARBA" id="ARBA00010333"/>
    </source>
</evidence>
<organism evidence="5 6">
    <name type="scientific">Mesorhizobium calcicola</name>
    <dbReference type="NCBI Taxonomy" id="1300310"/>
    <lineage>
        <taxon>Bacteria</taxon>
        <taxon>Pseudomonadati</taxon>
        <taxon>Pseudomonadota</taxon>
        <taxon>Alphaproteobacteria</taxon>
        <taxon>Hyphomicrobiales</taxon>
        <taxon>Phyllobacteriaceae</taxon>
        <taxon>Mesorhizobium</taxon>
    </lineage>
</organism>
<accession>A0ABW4WFF4</accession>
<dbReference type="SMART" id="SM00062">
    <property type="entry name" value="PBPb"/>
    <property type="match status" value="1"/>
</dbReference>
<dbReference type="Proteomes" id="UP001597349">
    <property type="component" value="Unassembled WGS sequence"/>
</dbReference>
<evidence type="ECO:0000256" key="3">
    <source>
        <dbReference type="ARBA" id="ARBA00022729"/>
    </source>
</evidence>
<feature type="domain" description="Solute-binding protein family 3/N-terminal" evidence="4">
    <location>
        <begin position="21"/>
        <end position="282"/>
    </location>
</feature>
<dbReference type="InterPro" id="IPR001638">
    <property type="entry name" value="Solute-binding_3/MltF_N"/>
</dbReference>
<dbReference type="EMBL" id="JBHUGY010000027">
    <property type="protein sequence ID" value="MFD2054803.1"/>
    <property type="molecule type" value="Genomic_DNA"/>
</dbReference>
<evidence type="ECO:0000313" key="6">
    <source>
        <dbReference type="Proteomes" id="UP001597349"/>
    </source>
</evidence>
<keyword evidence="3" id="KW-0732">Signal</keyword>
<gene>
    <name evidence="5" type="ORF">ACFSQT_17435</name>
</gene>
<dbReference type="Pfam" id="PF00497">
    <property type="entry name" value="SBP_bac_3"/>
    <property type="match status" value="1"/>
</dbReference>
<protein>
    <submittedName>
        <fullName evidence="5">Transporter substrate-binding domain-containing protein</fullName>
    </submittedName>
</protein>
<evidence type="ECO:0000259" key="4">
    <source>
        <dbReference type="SMART" id="SM00062"/>
    </source>
</evidence>
<sequence length="317" mass="35262">MRLWVFCIICVSLNSQSRAEEIKIGVRPDTKPFSYCKDSSCTASLDGYDGYSIAVCKNILDDMRVRNPGMGVSVVKVTAADRLLALDNNQVDFLCGADTITEERLDKYAFSFPIYVTGISIASRRQDSENRGCEPGAKRPAVVGMVGNTTAQSDGIDLMLQAGEFGQFEKVVRQAKDNSLEGKAKCADGISGGPDVEIVKTYSDHETGLRAFCNGDVKYYIADREILLFARQCDDIMLSDRTYSYDEYGLVFRKPSIDAPRDYWLFSEISYSLQKLAWGTRSILLQSVLSKMNNYRLSPDLEQFFRSVTGGAVPNHP</sequence>
<comment type="similarity">
    <text evidence="1">Belongs to the bacterial solute-binding protein 3 family.</text>
</comment>
<keyword evidence="2" id="KW-0813">Transport</keyword>
<evidence type="ECO:0000256" key="2">
    <source>
        <dbReference type="ARBA" id="ARBA00022448"/>
    </source>
</evidence>
<comment type="caution">
    <text evidence="5">The sequence shown here is derived from an EMBL/GenBank/DDBJ whole genome shotgun (WGS) entry which is preliminary data.</text>
</comment>
<dbReference type="PANTHER" id="PTHR30085:SF6">
    <property type="entry name" value="ABC TRANSPORTER GLUTAMINE-BINDING PROTEIN GLNH"/>
    <property type="match status" value="1"/>
</dbReference>
<dbReference type="RefSeq" id="WP_379020672.1">
    <property type="nucleotide sequence ID" value="NZ_JBHUGY010000027.1"/>
</dbReference>
<dbReference type="SUPFAM" id="SSF53850">
    <property type="entry name" value="Periplasmic binding protein-like II"/>
    <property type="match status" value="1"/>
</dbReference>
<proteinExistence type="inferred from homology"/>
<keyword evidence="6" id="KW-1185">Reference proteome</keyword>
<dbReference type="Gene3D" id="3.40.190.10">
    <property type="entry name" value="Periplasmic binding protein-like II"/>
    <property type="match status" value="2"/>
</dbReference>
<name>A0ABW4WFF4_9HYPH</name>
<evidence type="ECO:0000313" key="5">
    <source>
        <dbReference type="EMBL" id="MFD2054803.1"/>
    </source>
</evidence>
<dbReference type="PANTHER" id="PTHR30085">
    <property type="entry name" value="AMINO ACID ABC TRANSPORTER PERMEASE"/>
    <property type="match status" value="1"/>
</dbReference>
<dbReference type="InterPro" id="IPR051455">
    <property type="entry name" value="Bact_solute-bind_prot3"/>
</dbReference>
<reference evidence="6" key="1">
    <citation type="journal article" date="2019" name="Int. J. Syst. Evol. Microbiol.">
        <title>The Global Catalogue of Microorganisms (GCM) 10K type strain sequencing project: providing services to taxonomists for standard genome sequencing and annotation.</title>
        <authorList>
            <consortium name="The Broad Institute Genomics Platform"/>
            <consortium name="The Broad Institute Genome Sequencing Center for Infectious Disease"/>
            <person name="Wu L."/>
            <person name="Ma J."/>
        </authorList>
    </citation>
    <scope>NUCLEOTIDE SEQUENCE [LARGE SCALE GENOMIC DNA]</scope>
    <source>
        <strain evidence="6">CGMCC 1.16226</strain>
    </source>
</reference>